<organism evidence="8 9">
    <name type="scientific">Planotetraspora thailandica</name>
    <dbReference type="NCBI Taxonomy" id="487172"/>
    <lineage>
        <taxon>Bacteria</taxon>
        <taxon>Bacillati</taxon>
        <taxon>Actinomycetota</taxon>
        <taxon>Actinomycetes</taxon>
        <taxon>Streptosporangiales</taxon>
        <taxon>Streptosporangiaceae</taxon>
        <taxon>Planotetraspora</taxon>
    </lineage>
</organism>
<evidence type="ECO:0000313" key="8">
    <source>
        <dbReference type="EMBL" id="GII57983.1"/>
    </source>
</evidence>
<dbReference type="AlphaFoldDB" id="A0A8J3V788"/>
<dbReference type="Proteomes" id="UP000605992">
    <property type="component" value="Unassembled WGS sequence"/>
</dbReference>
<evidence type="ECO:0000313" key="9">
    <source>
        <dbReference type="Proteomes" id="UP000605992"/>
    </source>
</evidence>
<dbReference type="Pfam" id="PF00196">
    <property type="entry name" value="GerE"/>
    <property type="match status" value="1"/>
</dbReference>
<dbReference type="PROSITE" id="PS50110">
    <property type="entry name" value="RESPONSE_REGULATORY"/>
    <property type="match status" value="1"/>
</dbReference>
<dbReference type="CDD" id="cd17535">
    <property type="entry name" value="REC_NarL-like"/>
    <property type="match status" value="1"/>
</dbReference>
<keyword evidence="3 8" id="KW-0238">DNA-binding</keyword>
<feature type="modified residue" description="4-aspartylphosphate" evidence="5">
    <location>
        <position position="55"/>
    </location>
</feature>
<protein>
    <submittedName>
        <fullName evidence="8">DNA-binding response regulator</fullName>
    </submittedName>
</protein>
<proteinExistence type="predicted"/>
<dbReference type="GO" id="GO:0006355">
    <property type="term" value="P:regulation of DNA-templated transcription"/>
    <property type="evidence" value="ECO:0007669"/>
    <property type="project" value="InterPro"/>
</dbReference>
<dbReference type="Gene3D" id="3.40.50.2300">
    <property type="match status" value="1"/>
</dbReference>
<dbReference type="SMART" id="SM00421">
    <property type="entry name" value="HTH_LUXR"/>
    <property type="match status" value="1"/>
</dbReference>
<dbReference type="GO" id="GO:0003677">
    <property type="term" value="F:DNA binding"/>
    <property type="evidence" value="ECO:0007669"/>
    <property type="project" value="UniProtKB-KW"/>
</dbReference>
<keyword evidence="4" id="KW-0804">Transcription</keyword>
<dbReference type="SMART" id="SM00448">
    <property type="entry name" value="REC"/>
    <property type="match status" value="1"/>
</dbReference>
<feature type="domain" description="Response regulatory" evidence="7">
    <location>
        <begin position="4"/>
        <end position="119"/>
    </location>
</feature>
<dbReference type="EMBL" id="BOOR01000057">
    <property type="protein sequence ID" value="GII57983.1"/>
    <property type="molecule type" value="Genomic_DNA"/>
</dbReference>
<accession>A0A8J3V788</accession>
<keyword evidence="2" id="KW-0805">Transcription regulation</keyword>
<name>A0A8J3V788_9ACTN</name>
<dbReference type="PRINTS" id="PR00038">
    <property type="entry name" value="HTHLUXR"/>
</dbReference>
<dbReference type="PROSITE" id="PS00622">
    <property type="entry name" value="HTH_LUXR_1"/>
    <property type="match status" value="1"/>
</dbReference>
<dbReference type="InterPro" id="IPR001789">
    <property type="entry name" value="Sig_transdc_resp-reg_receiver"/>
</dbReference>
<dbReference type="GO" id="GO:0000160">
    <property type="term" value="P:phosphorelay signal transduction system"/>
    <property type="evidence" value="ECO:0007669"/>
    <property type="project" value="InterPro"/>
</dbReference>
<keyword evidence="1 5" id="KW-0597">Phosphoprotein</keyword>
<dbReference type="PROSITE" id="PS50043">
    <property type="entry name" value="HTH_LUXR_2"/>
    <property type="match status" value="1"/>
</dbReference>
<gene>
    <name evidence="8" type="ORF">Pth03_63720</name>
</gene>
<evidence type="ECO:0000256" key="3">
    <source>
        <dbReference type="ARBA" id="ARBA00023125"/>
    </source>
</evidence>
<dbReference type="InterPro" id="IPR011006">
    <property type="entry name" value="CheY-like_superfamily"/>
</dbReference>
<keyword evidence="9" id="KW-1185">Reference proteome</keyword>
<dbReference type="PANTHER" id="PTHR43214">
    <property type="entry name" value="TWO-COMPONENT RESPONSE REGULATOR"/>
    <property type="match status" value="1"/>
</dbReference>
<evidence type="ECO:0000256" key="1">
    <source>
        <dbReference type="ARBA" id="ARBA00022553"/>
    </source>
</evidence>
<dbReference type="CDD" id="cd06170">
    <property type="entry name" value="LuxR_C_like"/>
    <property type="match status" value="1"/>
</dbReference>
<evidence type="ECO:0000256" key="4">
    <source>
        <dbReference type="ARBA" id="ARBA00023163"/>
    </source>
</evidence>
<sequence>MTVRIVVADDQELVRAGFTMILEAQPGFEVVAEAADGAEAVAAVREHRPDVLLLDIRMPTMDGIEAAGIVCAESDCRVLMLTTFDLDHYVFDALRAGASGFLLKDVRRDDLVHAVRVVAAGESLLAPTVTRKLIAEFTAMAAGRPAVPPSERLAVLTGREQETLRMIARGLSNAEIAAAMVVSEHTVKTHVSNVLTKLGLRDRVQAVITAYETGLTVPGGSG</sequence>
<reference evidence="8" key="1">
    <citation type="submission" date="2021-01" db="EMBL/GenBank/DDBJ databases">
        <title>Whole genome shotgun sequence of Planotetraspora thailandica NBRC 104271.</title>
        <authorList>
            <person name="Komaki H."/>
            <person name="Tamura T."/>
        </authorList>
    </citation>
    <scope>NUCLEOTIDE SEQUENCE</scope>
    <source>
        <strain evidence="8">NBRC 104271</strain>
    </source>
</reference>
<dbReference type="PANTHER" id="PTHR43214:SF24">
    <property type="entry name" value="TRANSCRIPTIONAL REGULATORY PROTEIN NARL-RELATED"/>
    <property type="match status" value="1"/>
</dbReference>
<comment type="caution">
    <text evidence="8">The sequence shown here is derived from an EMBL/GenBank/DDBJ whole genome shotgun (WGS) entry which is preliminary data.</text>
</comment>
<dbReference type="InterPro" id="IPR039420">
    <property type="entry name" value="WalR-like"/>
</dbReference>
<dbReference type="InterPro" id="IPR000792">
    <property type="entry name" value="Tscrpt_reg_LuxR_C"/>
</dbReference>
<dbReference type="InterPro" id="IPR058245">
    <property type="entry name" value="NreC/VraR/RcsB-like_REC"/>
</dbReference>
<feature type="domain" description="HTH luxR-type" evidence="6">
    <location>
        <begin position="149"/>
        <end position="214"/>
    </location>
</feature>
<evidence type="ECO:0000256" key="2">
    <source>
        <dbReference type="ARBA" id="ARBA00023015"/>
    </source>
</evidence>
<dbReference type="RefSeq" id="WP_203948085.1">
    <property type="nucleotide sequence ID" value="NZ_BOOR01000057.1"/>
</dbReference>
<dbReference type="SUPFAM" id="SSF52172">
    <property type="entry name" value="CheY-like"/>
    <property type="match status" value="1"/>
</dbReference>
<evidence type="ECO:0000259" key="6">
    <source>
        <dbReference type="PROSITE" id="PS50043"/>
    </source>
</evidence>
<evidence type="ECO:0000259" key="7">
    <source>
        <dbReference type="PROSITE" id="PS50110"/>
    </source>
</evidence>
<evidence type="ECO:0000256" key="5">
    <source>
        <dbReference type="PROSITE-ProRule" id="PRU00169"/>
    </source>
</evidence>
<dbReference type="Pfam" id="PF00072">
    <property type="entry name" value="Response_reg"/>
    <property type="match status" value="1"/>
</dbReference>